<evidence type="ECO:0000256" key="7">
    <source>
        <dbReference type="ARBA" id="ARBA00022982"/>
    </source>
</evidence>
<dbReference type="PANTHER" id="PTHR30578">
    <property type="entry name" value="ELECTRON TRANSPORT COMPLEX PROTEIN RNFD"/>
    <property type="match status" value="1"/>
</dbReference>
<keyword evidence="6 10" id="KW-1278">Translocase</keyword>
<protein>
    <recommendedName>
        <fullName evidence="10">Ion-translocating oxidoreductase complex subunit D</fullName>
        <ecNumber evidence="10">7.-.-.-</ecNumber>
    </recommendedName>
    <alternativeName>
        <fullName evidence="10">Rnf electron transport complex subunit D</fullName>
    </alternativeName>
</protein>
<keyword evidence="4 10" id="KW-0288">FMN</keyword>
<feature type="transmembrane region" description="Helical" evidence="10">
    <location>
        <begin position="294"/>
        <end position="311"/>
    </location>
</feature>
<dbReference type="EC" id="7.-.-.-" evidence="10"/>
<comment type="cofactor">
    <cofactor evidence="10">
        <name>FMN</name>
        <dbReference type="ChEBI" id="CHEBI:58210"/>
    </cofactor>
</comment>
<keyword evidence="10" id="KW-0997">Cell inner membrane</keyword>
<sequence>MPFKLSTAPYLHQANSVAEMMRQVLYALIPGIAMYVWFFGWGIVIHILLTSMTALSCEATLLWLRDRPLRPFLTDNSALVTAWLLGSALPPFAPWWLSVLGTAFALIFAKHLYGGLGYNPFNPAIVGYAMLLISFPSEMMKWPHLASLSGHYPSIVESMSIIFTGQPLGGITLDALSSATPLNTMKTQLNKFHTVTEIKQNPIFSYYGAKGWEWIGSTFFLGGVWLIYKRVITWHIPVAVVGSLFLIASLFFTIDSDRYPSPFFHLFGGGSVMIGAFFIATDPVSAATSNTGKLIYGIGIGILIYIIRTWGGYPDGVAFSVLLMNIAAPLIDYYTQPRVFGH</sequence>
<dbReference type="GO" id="GO:0022900">
    <property type="term" value="P:electron transport chain"/>
    <property type="evidence" value="ECO:0007669"/>
    <property type="project" value="UniProtKB-UniRule"/>
</dbReference>
<keyword evidence="9 10" id="KW-0472">Membrane</keyword>
<dbReference type="Pfam" id="PF03116">
    <property type="entry name" value="NQR2_RnfD_RnfE"/>
    <property type="match status" value="1"/>
</dbReference>
<evidence type="ECO:0000313" key="12">
    <source>
        <dbReference type="Proteomes" id="UP000031623"/>
    </source>
</evidence>
<comment type="caution">
    <text evidence="10">Lacks conserved residue(s) required for the propagation of feature annotation.</text>
</comment>
<accession>A0A090AGY1</accession>
<keyword evidence="2 10" id="KW-0597">Phosphoprotein</keyword>
<name>A0A090AGY1_9GAMM</name>
<dbReference type="KEGG" id="tig:THII_2162"/>
<gene>
    <name evidence="10" type="primary">rnfD</name>
    <name evidence="11" type="ORF">THII_2162</name>
</gene>
<keyword evidence="5 10" id="KW-0812">Transmembrane</keyword>
<feature type="transmembrane region" description="Helical" evidence="10">
    <location>
        <begin position="24"/>
        <end position="49"/>
    </location>
</feature>
<feature type="transmembrane region" description="Helical" evidence="10">
    <location>
        <begin position="266"/>
        <end position="287"/>
    </location>
</feature>
<feature type="transmembrane region" description="Helical" evidence="10">
    <location>
        <begin position="211"/>
        <end position="228"/>
    </location>
</feature>
<evidence type="ECO:0000256" key="10">
    <source>
        <dbReference type="HAMAP-Rule" id="MF_00462"/>
    </source>
</evidence>
<comment type="subunit">
    <text evidence="10">The complex is composed of six subunits: RnfA, RnfB, RnfC, RnfD, RnfE and RnfG.</text>
</comment>
<feature type="transmembrane region" description="Helical" evidence="10">
    <location>
        <begin position="235"/>
        <end position="254"/>
    </location>
</feature>
<comment type="similarity">
    <text evidence="10">Belongs to the NqrB/RnfD family.</text>
</comment>
<dbReference type="NCBIfam" id="TIGR01946">
    <property type="entry name" value="rnfD"/>
    <property type="match status" value="1"/>
</dbReference>
<keyword evidence="3 10" id="KW-0285">Flavoprotein</keyword>
<dbReference type="NCBIfam" id="NF002011">
    <property type="entry name" value="PRK00816.1"/>
    <property type="match status" value="1"/>
</dbReference>
<keyword evidence="1 10" id="KW-0813">Transport</keyword>
<dbReference type="InterPro" id="IPR011303">
    <property type="entry name" value="RnfD_bac"/>
</dbReference>
<dbReference type="PANTHER" id="PTHR30578:SF0">
    <property type="entry name" value="ION-TRANSLOCATING OXIDOREDUCTASE COMPLEX SUBUNIT D"/>
    <property type="match status" value="1"/>
</dbReference>
<feature type="transmembrane region" description="Helical" evidence="10">
    <location>
        <begin position="116"/>
        <end position="135"/>
    </location>
</feature>
<dbReference type="HOGENOM" id="CLU_042020_0_0_6"/>
<proteinExistence type="inferred from homology"/>
<dbReference type="AlphaFoldDB" id="A0A090AGY1"/>
<comment type="function">
    <text evidence="10">Part of a membrane-bound complex that couples electron transfer with translocation of ions across the membrane.</text>
</comment>
<reference evidence="11 12" key="1">
    <citation type="journal article" date="2014" name="ISME J.">
        <title>Ecophysiology of Thioploca ingrica as revealed by the complete genome sequence supplemented with proteomic evidence.</title>
        <authorList>
            <person name="Kojima H."/>
            <person name="Ogura Y."/>
            <person name="Yamamoto N."/>
            <person name="Togashi T."/>
            <person name="Mori H."/>
            <person name="Watanabe T."/>
            <person name="Nemoto F."/>
            <person name="Kurokawa K."/>
            <person name="Hayashi T."/>
            <person name="Fukui M."/>
        </authorList>
    </citation>
    <scope>NUCLEOTIDE SEQUENCE [LARGE SCALE GENOMIC DNA]</scope>
</reference>
<evidence type="ECO:0000256" key="8">
    <source>
        <dbReference type="ARBA" id="ARBA00022989"/>
    </source>
</evidence>
<dbReference type="GO" id="GO:0005886">
    <property type="term" value="C:plasma membrane"/>
    <property type="evidence" value="ECO:0007669"/>
    <property type="project" value="UniProtKB-SubCell"/>
</dbReference>
<keyword evidence="12" id="KW-1185">Reference proteome</keyword>
<dbReference type="Proteomes" id="UP000031623">
    <property type="component" value="Chromosome"/>
</dbReference>
<evidence type="ECO:0000256" key="6">
    <source>
        <dbReference type="ARBA" id="ARBA00022967"/>
    </source>
</evidence>
<dbReference type="GO" id="GO:0055085">
    <property type="term" value="P:transmembrane transport"/>
    <property type="evidence" value="ECO:0007669"/>
    <property type="project" value="InterPro"/>
</dbReference>
<dbReference type="InterPro" id="IPR004338">
    <property type="entry name" value="NqrB/RnfD"/>
</dbReference>
<evidence type="ECO:0000256" key="2">
    <source>
        <dbReference type="ARBA" id="ARBA00022553"/>
    </source>
</evidence>
<evidence type="ECO:0000256" key="3">
    <source>
        <dbReference type="ARBA" id="ARBA00022630"/>
    </source>
</evidence>
<dbReference type="STRING" id="40754.THII_2162"/>
<evidence type="ECO:0000313" key="11">
    <source>
        <dbReference type="EMBL" id="BAP56459.1"/>
    </source>
</evidence>
<evidence type="ECO:0000256" key="5">
    <source>
        <dbReference type="ARBA" id="ARBA00022692"/>
    </source>
</evidence>
<keyword evidence="7 10" id="KW-0249">Electron transport</keyword>
<evidence type="ECO:0000256" key="4">
    <source>
        <dbReference type="ARBA" id="ARBA00022643"/>
    </source>
</evidence>
<keyword evidence="10" id="KW-1003">Cell membrane</keyword>
<dbReference type="EMBL" id="AP014633">
    <property type="protein sequence ID" value="BAP56459.1"/>
    <property type="molecule type" value="Genomic_DNA"/>
</dbReference>
<evidence type="ECO:0000256" key="9">
    <source>
        <dbReference type="ARBA" id="ARBA00023136"/>
    </source>
</evidence>
<dbReference type="HAMAP" id="MF_00462">
    <property type="entry name" value="RsxD_RnfD"/>
    <property type="match status" value="1"/>
</dbReference>
<comment type="subcellular location">
    <subcellularLocation>
        <location evidence="10">Cell inner membrane</location>
        <topology evidence="10">Multi-pass membrane protein</topology>
    </subcellularLocation>
</comment>
<dbReference type="OrthoDB" id="9776359at2"/>
<keyword evidence="8 10" id="KW-1133">Transmembrane helix</keyword>
<evidence type="ECO:0000256" key="1">
    <source>
        <dbReference type="ARBA" id="ARBA00022448"/>
    </source>
</evidence>
<feature type="modified residue" description="FMN phosphoryl threonine" evidence="10">
    <location>
        <position position="180"/>
    </location>
</feature>
<organism evidence="11 12">
    <name type="scientific">Thioploca ingrica</name>
    <dbReference type="NCBI Taxonomy" id="40754"/>
    <lineage>
        <taxon>Bacteria</taxon>
        <taxon>Pseudomonadati</taxon>
        <taxon>Pseudomonadota</taxon>
        <taxon>Gammaproteobacteria</taxon>
        <taxon>Thiotrichales</taxon>
        <taxon>Thiotrichaceae</taxon>
        <taxon>Thioploca</taxon>
    </lineage>
</organism>